<evidence type="ECO:0000256" key="3">
    <source>
        <dbReference type="ARBA" id="ARBA00023136"/>
    </source>
</evidence>
<gene>
    <name evidence="6" type="ORF">O1Q98_11360</name>
</gene>
<dbReference type="Pfam" id="PF07690">
    <property type="entry name" value="MFS_1"/>
    <property type="match status" value="1"/>
</dbReference>
<keyword evidence="1 4" id="KW-0812">Transmembrane</keyword>
<feature type="transmembrane region" description="Helical" evidence="4">
    <location>
        <begin position="357"/>
        <end position="380"/>
    </location>
</feature>
<dbReference type="InterPro" id="IPR020846">
    <property type="entry name" value="MFS_dom"/>
</dbReference>
<evidence type="ECO:0000313" key="7">
    <source>
        <dbReference type="Proteomes" id="UP001219630"/>
    </source>
</evidence>
<dbReference type="PANTHER" id="PTHR23521">
    <property type="entry name" value="TRANSPORTER MFS SUPERFAMILY"/>
    <property type="match status" value="1"/>
</dbReference>
<feature type="transmembrane region" description="Helical" evidence="4">
    <location>
        <begin position="163"/>
        <end position="185"/>
    </location>
</feature>
<evidence type="ECO:0000256" key="2">
    <source>
        <dbReference type="ARBA" id="ARBA00022989"/>
    </source>
</evidence>
<feature type="transmembrane region" description="Helical" evidence="4">
    <location>
        <begin position="272"/>
        <end position="288"/>
    </location>
</feature>
<feature type="transmembrane region" description="Helical" evidence="4">
    <location>
        <begin position="77"/>
        <end position="95"/>
    </location>
</feature>
<evidence type="ECO:0000256" key="1">
    <source>
        <dbReference type="ARBA" id="ARBA00022692"/>
    </source>
</evidence>
<evidence type="ECO:0000259" key="5">
    <source>
        <dbReference type="PROSITE" id="PS50850"/>
    </source>
</evidence>
<feature type="transmembrane region" description="Helical" evidence="4">
    <location>
        <begin position="39"/>
        <end position="65"/>
    </location>
</feature>
<organism evidence="6 7">
    <name type="scientific">Dickeya lacustris</name>
    <dbReference type="NCBI Taxonomy" id="2259638"/>
    <lineage>
        <taxon>Bacteria</taxon>
        <taxon>Pseudomonadati</taxon>
        <taxon>Pseudomonadota</taxon>
        <taxon>Gammaproteobacteria</taxon>
        <taxon>Enterobacterales</taxon>
        <taxon>Pectobacteriaceae</taxon>
        <taxon>Dickeya</taxon>
    </lineage>
</organism>
<dbReference type="SUPFAM" id="SSF103473">
    <property type="entry name" value="MFS general substrate transporter"/>
    <property type="match status" value="1"/>
</dbReference>
<name>A0ABY8G2Y3_9GAMM</name>
<sequence>MSGSRLAYRMAMMAVMTSASLVGLAQGYSIPLVTLKLTALGYGTALTGVMSALPAIGVFVSSWVAAPVAARLPAGRLLALSTLGMGISLALSFYLDSLPGLVLPRFVMGFCCGLIIVMGETWVSGYTAEHRRGVLVGIYATAFTGLQLLGPLMISLTGLDNPIGLWLILALHVGCLLMLPGASFARMTFNAHRQRNLFSLLLAAPALAMAVFAFAFFDGAVLAMLPLYGMSYGYEESLAVLLVTVLFIGDTLLQVPIGWLSDKFGTAQVHRYCGALFVLMLVGLPLSYGTGWVWVNVFWLGAVAGSIYTLSLVRAGKQFQGVDLVAINALFGVLWGVGSFSGPLMSGALMQWYGHNGLIIILTLLGLLFLLANALPAPWLSSRTHTLK</sequence>
<reference evidence="6 7" key="1">
    <citation type="submission" date="2022-12" db="EMBL/GenBank/DDBJ databases">
        <title>Complete genome sequencing of Dickeya lacustris type strain LMG30899.</title>
        <authorList>
            <person name="Dobhal S."/>
            <person name="Arizala D."/>
            <person name="Arif M."/>
        </authorList>
    </citation>
    <scope>NUCLEOTIDE SEQUENCE [LARGE SCALE GENOMIC DNA]</scope>
    <source>
        <strain evidence="6 7">LMG30899</strain>
    </source>
</reference>
<feature type="transmembrane region" description="Helical" evidence="4">
    <location>
        <begin position="237"/>
        <end position="260"/>
    </location>
</feature>
<feature type="transmembrane region" description="Helical" evidence="4">
    <location>
        <begin position="294"/>
        <end position="313"/>
    </location>
</feature>
<protein>
    <submittedName>
        <fullName evidence="6">MFS transporter</fullName>
    </submittedName>
</protein>
<dbReference type="Gene3D" id="1.20.1250.20">
    <property type="entry name" value="MFS general substrate transporter like domains"/>
    <property type="match status" value="2"/>
</dbReference>
<dbReference type="EMBL" id="CP114280">
    <property type="protein sequence ID" value="WFN54292.1"/>
    <property type="molecule type" value="Genomic_DNA"/>
</dbReference>
<keyword evidence="2 4" id="KW-1133">Transmembrane helix</keyword>
<evidence type="ECO:0000313" key="6">
    <source>
        <dbReference type="EMBL" id="WFN54292.1"/>
    </source>
</evidence>
<evidence type="ECO:0000256" key="4">
    <source>
        <dbReference type="SAM" id="Phobius"/>
    </source>
</evidence>
<dbReference type="Proteomes" id="UP001219630">
    <property type="component" value="Chromosome"/>
</dbReference>
<dbReference type="InterPro" id="IPR036259">
    <property type="entry name" value="MFS_trans_sf"/>
</dbReference>
<feature type="transmembrane region" description="Helical" evidence="4">
    <location>
        <begin position="101"/>
        <end position="123"/>
    </location>
</feature>
<accession>A0ABY8G2Y3</accession>
<keyword evidence="3 4" id="KW-0472">Membrane</keyword>
<feature type="transmembrane region" description="Helical" evidence="4">
    <location>
        <begin position="197"/>
        <end position="217"/>
    </location>
</feature>
<feature type="transmembrane region" description="Helical" evidence="4">
    <location>
        <begin position="325"/>
        <end position="345"/>
    </location>
</feature>
<dbReference type="RefSeq" id="WP_125261183.1">
    <property type="nucleotide sequence ID" value="NZ_CP114280.1"/>
</dbReference>
<dbReference type="PROSITE" id="PS50850">
    <property type="entry name" value="MFS"/>
    <property type="match status" value="1"/>
</dbReference>
<proteinExistence type="predicted"/>
<feature type="domain" description="Major facilitator superfamily (MFS) profile" evidence="5">
    <location>
        <begin position="203"/>
        <end position="388"/>
    </location>
</feature>
<feature type="transmembrane region" description="Helical" evidence="4">
    <location>
        <begin position="135"/>
        <end position="157"/>
    </location>
</feature>
<dbReference type="PANTHER" id="PTHR23521:SF3">
    <property type="entry name" value="MFS TRANSPORTER"/>
    <property type="match status" value="1"/>
</dbReference>
<keyword evidence="7" id="KW-1185">Reference proteome</keyword>
<dbReference type="InterPro" id="IPR011701">
    <property type="entry name" value="MFS"/>
</dbReference>